<keyword evidence="2" id="KW-1185">Reference proteome</keyword>
<dbReference type="RefSeq" id="XP_019614558.1">
    <property type="nucleotide sequence ID" value="XM_019758999.1"/>
</dbReference>
<proteinExistence type="predicted"/>
<gene>
    <name evidence="3" type="primary">LOC109462442</name>
</gene>
<name>A0A6P4XR12_BRABE</name>
<feature type="compositionally biased region" description="Polar residues" evidence="1">
    <location>
        <begin position="90"/>
        <end position="99"/>
    </location>
</feature>
<feature type="region of interest" description="Disordered" evidence="1">
    <location>
        <begin position="22"/>
        <end position="106"/>
    </location>
</feature>
<accession>A0A6P4XR12</accession>
<dbReference type="KEGG" id="bbel:109462442"/>
<dbReference type="Proteomes" id="UP000515135">
    <property type="component" value="Unplaced"/>
</dbReference>
<evidence type="ECO:0000256" key="1">
    <source>
        <dbReference type="SAM" id="MobiDB-lite"/>
    </source>
</evidence>
<evidence type="ECO:0000313" key="2">
    <source>
        <dbReference type="Proteomes" id="UP000515135"/>
    </source>
</evidence>
<feature type="compositionally biased region" description="Polar residues" evidence="1">
    <location>
        <begin position="147"/>
        <end position="166"/>
    </location>
</feature>
<feature type="compositionally biased region" description="Acidic residues" evidence="1">
    <location>
        <begin position="167"/>
        <end position="178"/>
    </location>
</feature>
<evidence type="ECO:0000313" key="3">
    <source>
        <dbReference type="RefSeq" id="XP_019614558.1"/>
    </source>
</evidence>
<sequence>MYGWPLTSGRVTLQEAPIGLAEVTTDDPPYNSIEHVGARTSGQTQQQEAPIGLPEVITDDPLYDSINEDQRDVSDDNPYNSIIEDRRGSQENPYQNPETVTEPVADRITSSYLQFAGVEDSMNSPDSRTDDEQGHDVSIPTPRLGDDQSSSVTEQMADNIYNQVNDDGSEQEQSESPDENNVYIDIIG</sequence>
<reference evidence="3" key="1">
    <citation type="submission" date="2025-08" db="UniProtKB">
        <authorList>
            <consortium name="RefSeq"/>
        </authorList>
    </citation>
    <scope>IDENTIFICATION</scope>
    <source>
        <tissue evidence="3">Gonad</tissue>
    </source>
</reference>
<dbReference type="AlphaFoldDB" id="A0A6P4XR12"/>
<feature type="region of interest" description="Disordered" evidence="1">
    <location>
        <begin position="119"/>
        <end position="188"/>
    </location>
</feature>
<dbReference type="GeneID" id="109462442"/>
<organism evidence="2 3">
    <name type="scientific">Branchiostoma belcheri</name>
    <name type="common">Amphioxus</name>
    <dbReference type="NCBI Taxonomy" id="7741"/>
    <lineage>
        <taxon>Eukaryota</taxon>
        <taxon>Metazoa</taxon>
        <taxon>Chordata</taxon>
        <taxon>Cephalochordata</taxon>
        <taxon>Leptocardii</taxon>
        <taxon>Amphioxiformes</taxon>
        <taxon>Branchiostomatidae</taxon>
        <taxon>Branchiostoma</taxon>
    </lineage>
</organism>
<protein>
    <submittedName>
        <fullName evidence="3">Uncharacterized protein LOC109462442</fullName>
    </submittedName>
</protein>